<dbReference type="InParanoid" id="A0A0V1AVK1"/>
<comment type="caution">
    <text evidence="1">The sequence shown here is derived from an EMBL/GenBank/DDBJ whole genome shotgun (WGS) entry which is preliminary data.</text>
</comment>
<name>A0A0V1AVK1_TRISP</name>
<reference evidence="1 2" key="1">
    <citation type="submission" date="2015-01" db="EMBL/GenBank/DDBJ databases">
        <title>Evolution of Trichinella species and genotypes.</title>
        <authorList>
            <person name="Korhonen P.K."/>
            <person name="Edoardo P."/>
            <person name="Giuseppe L.R."/>
            <person name="Gasser R.B."/>
        </authorList>
    </citation>
    <scope>NUCLEOTIDE SEQUENCE [LARGE SCALE GENOMIC DNA]</scope>
    <source>
        <strain evidence="1">ISS3</strain>
    </source>
</reference>
<gene>
    <name evidence="1" type="ORF">T01_14702</name>
</gene>
<keyword evidence="2" id="KW-1185">Reference proteome</keyword>
<dbReference type="AlphaFoldDB" id="A0A0V1AVK1"/>
<sequence>MSSNAHVWVAEELAKLGRRACVSGATWWRFSPVGEKGGEAFSGATTTAHWRYETKEGRCDGTCGGSVALRDEEASKASPGNRANSPTNRQTSWKLLLRLL</sequence>
<evidence type="ECO:0000313" key="1">
    <source>
        <dbReference type="EMBL" id="KRY28849.1"/>
    </source>
</evidence>
<proteinExistence type="predicted"/>
<accession>A0A0V1AVK1</accession>
<dbReference type="Proteomes" id="UP000054776">
    <property type="component" value="Unassembled WGS sequence"/>
</dbReference>
<organism evidence="1 2">
    <name type="scientific">Trichinella spiralis</name>
    <name type="common">Trichina worm</name>
    <dbReference type="NCBI Taxonomy" id="6334"/>
    <lineage>
        <taxon>Eukaryota</taxon>
        <taxon>Metazoa</taxon>
        <taxon>Ecdysozoa</taxon>
        <taxon>Nematoda</taxon>
        <taxon>Enoplea</taxon>
        <taxon>Dorylaimia</taxon>
        <taxon>Trichinellida</taxon>
        <taxon>Trichinellidae</taxon>
        <taxon>Trichinella</taxon>
    </lineage>
</organism>
<evidence type="ECO:0000313" key="2">
    <source>
        <dbReference type="Proteomes" id="UP000054776"/>
    </source>
</evidence>
<protein>
    <submittedName>
        <fullName evidence="1">Uncharacterized protein</fullName>
    </submittedName>
</protein>
<dbReference type="EMBL" id="JYDH01000189">
    <property type="protein sequence ID" value="KRY28849.1"/>
    <property type="molecule type" value="Genomic_DNA"/>
</dbReference>